<dbReference type="EMBL" id="CM023487">
    <property type="protein sequence ID" value="KAH6925982.1"/>
    <property type="molecule type" value="Genomic_DNA"/>
</dbReference>
<gene>
    <name evidence="1" type="ORF">HPB50_012917</name>
</gene>
<reference evidence="1" key="1">
    <citation type="submission" date="2020-05" db="EMBL/GenBank/DDBJ databases">
        <title>Large-scale comparative analyses of tick genomes elucidate their genetic diversity and vector capacities.</title>
        <authorList>
            <person name="Jia N."/>
            <person name="Wang J."/>
            <person name="Shi W."/>
            <person name="Du L."/>
            <person name="Sun Y."/>
            <person name="Zhan W."/>
            <person name="Jiang J."/>
            <person name="Wang Q."/>
            <person name="Zhang B."/>
            <person name="Ji P."/>
            <person name="Sakyi L.B."/>
            <person name="Cui X."/>
            <person name="Yuan T."/>
            <person name="Jiang B."/>
            <person name="Yang W."/>
            <person name="Lam T.T.-Y."/>
            <person name="Chang Q."/>
            <person name="Ding S."/>
            <person name="Wang X."/>
            <person name="Zhu J."/>
            <person name="Ruan X."/>
            <person name="Zhao L."/>
            <person name="Wei J."/>
            <person name="Que T."/>
            <person name="Du C."/>
            <person name="Cheng J."/>
            <person name="Dai P."/>
            <person name="Han X."/>
            <person name="Huang E."/>
            <person name="Gao Y."/>
            <person name="Liu J."/>
            <person name="Shao H."/>
            <person name="Ye R."/>
            <person name="Li L."/>
            <person name="Wei W."/>
            <person name="Wang X."/>
            <person name="Wang C."/>
            <person name="Yang T."/>
            <person name="Huo Q."/>
            <person name="Li W."/>
            <person name="Guo W."/>
            <person name="Chen H."/>
            <person name="Zhou L."/>
            <person name="Ni X."/>
            <person name="Tian J."/>
            <person name="Zhou Y."/>
            <person name="Sheng Y."/>
            <person name="Liu T."/>
            <person name="Pan Y."/>
            <person name="Xia L."/>
            <person name="Li J."/>
            <person name="Zhao F."/>
            <person name="Cao W."/>
        </authorList>
    </citation>
    <scope>NUCLEOTIDE SEQUENCE</scope>
    <source>
        <strain evidence="1">Hyas-2018</strain>
    </source>
</reference>
<accession>A0ACB7RSR6</accession>
<sequence>MQFCQESGFTFLDELVDNWPGCLSRDGVHPSHFGNKALADFLHWEAFTMSINLERTRIYQSCRDPQASAWRGWAQQKVPTISEANFPALGLHAFTPQVASGPSTAPVV</sequence>
<protein>
    <submittedName>
        <fullName evidence="1">Uncharacterized protein</fullName>
    </submittedName>
</protein>
<dbReference type="Proteomes" id="UP000821845">
    <property type="component" value="Chromosome 7"/>
</dbReference>
<proteinExistence type="predicted"/>
<keyword evidence="2" id="KW-1185">Reference proteome</keyword>
<evidence type="ECO:0000313" key="1">
    <source>
        <dbReference type="EMBL" id="KAH6925982.1"/>
    </source>
</evidence>
<name>A0ACB7RSR6_HYAAI</name>
<organism evidence="1 2">
    <name type="scientific">Hyalomma asiaticum</name>
    <name type="common">Tick</name>
    <dbReference type="NCBI Taxonomy" id="266040"/>
    <lineage>
        <taxon>Eukaryota</taxon>
        <taxon>Metazoa</taxon>
        <taxon>Ecdysozoa</taxon>
        <taxon>Arthropoda</taxon>
        <taxon>Chelicerata</taxon>
        <taxon>Arachnida</taxon>
        <taxon>Acari</taxon>
        <taxon>Parasitiformes</taxon>
        <taxon>Ixodida</taxon>
        <taxon>Ixodoidea</taxon>
        <taxon>Ixodidae</taxon>
        <taxon>Hyalomminae</taxon>
        <taxon>Hyalomma</taxon>
    </lineage>
</organism>
<evidence type="ECO:0000313" key="2">
    <source>
        <dbReference type="Proteomes" id="UP000821845"/>
    </source>
</evidence>
<comment type="caution">
    <text evidence="1">The sequence shown here is derived from an EMBL/GenBank/DDBJ whole genome shotgun (WGS) entry which is preliminary data.</text>
</comment>